<name>A0A2T4CDW2_TRILO</name>
<dbReference type="AlphaFoldDB" id="A0A2T4CDW2"/>
<accession>A0A2T4CDW2</accession>
<evidence type="ECO:0000256" key="1">
    <source>
        <dbReference type="SAM" id="MobiDB-lite"/>
    </source>
</evidence>
<keyword evidence="3" id="KW-1185">Reference proteome</keyword>
<dbReference type="PANTHER" id="PTHR42085">
    <property type="entry name" value="F-BOX DOMAIN-CONTAINING PROTEIN"/>
    <property type="match status" value="1"/>
</dbReference>
<protein>
    <recommendedName>
        <fullName evidence="4">F-box domain-containing protein</fullName>
    </recommendedName>
</protein>
<dbReference type="Proteomes" id="UP000240760">
    <property type="component" value="Unassembled WGS sequence"/>
</dbReference>
<feature type="region of interest" description="Disordered" evidence="1">
    <location>
        <begin position="12"/>
        <end position="39"/>
    </location>
</feature>
<organism evidence="2 3">
    <name type="scientific">Trichoderma longibrachiatum ATCC 18648</name>
    <dbReference type="NCBI Taxonomy" id="983965"/>
    <lineage>
        <taxon>Eukaryota</taxon>
        <taxon>Fungi</taxon>
        <taxon>Dikarya</taxon>
        <taxon>Ascomycota</taxon>
        <taxon>Pezizomycotina</taxon>
        <taxon>Sordariomycetes</taxon>
        <taxon>Hypocreomycetidae</taxon>
        <taxon>Hypocreales</taxon>
        <taxon>Hypocreaceae</taxon>
        <taxon>Trichoderma</taxon>
    </lineage>
</organism>
<evidence type="ECO:0008006" key="4">
    <source>
        <dbReference type="Google" id="ProtNLM"/>
    </source>
</evidence>
<feature type="compositionally biased region" description="Low complexity" evidence="1">
    <location>
        <begin position="19"/>
        <end position="38"/>
    </location>
</feature>
<gene>
    <name evidence="2" type="ORF">M440DRAFT_1399026</name>
</gene>
<feature type="region of interest" description="Disordered" evidence="1">
    <location>
        <begin position="62"/>
        <end position="95"/>
    </location>
</feature>
<dbReference type="OrthoDB" id="2951834at2759"/>
<evidence type="ECO:0000313" key="3">
    <source>
        <dbReference type="Proteomes" id="UP000240760"/>
    </source>
</evidence>
<dbReference type="EMBL" id="KZ679128">
    <property type="protein sequence ID" value="PTB79736.1"/>
    <property type="molecule type" value="Genomic_DNA"/>
</dbReference>
<reference evidence="2 3" key="1">
    <citation type="submission" date="2016-07" db="EMBL/GenBank/DDBJ databases">
        <title>Multiple horizontal gene transfer events from other fungi enriched the ability of initially mycotrophic Trichoderma (Ascomycota) to feed on dead plant biomass.</title>
        <authorList>
            <consortium name="DOE Joint Genome Institute"/>
            <person name="Aerts A."/>
            <person name="Atanasova L."/>
            <person name="Chenthamara K."/>
            <person name="Zhang J."/>
            <person name="Grujic M."/>
            <person name="Henrissat B."/>
            <person name="Kuo A."/>
            <person name="Salamov A."/>
            <person name="Lipzen A."/>
            <person name="Labutti K."/>
            <person name="Barry K."/>
            <person name="Miao Y."/>
            <person name="Rahimi M.J."/>
            <person name="Shen Q."/>
            <person name="Grigoriev I.V."/>
            <person name="Kubicek C.P."/>
            <person name="Druzhinina I.S."/>
        </authorList>
    </citation>
    <scope>NUCLEOTIDE SEQUENCE [LARGE SCALE GENOMIC DNA]</scope>
    <source>
        <strain evidence="2 3">ATCC 18648</strain>
    </source>
</reference>
<dbReference type="InterPro" id="IPR038883">
    <property type="entry name" value="AN11006-like"/>
</dbReference>
<evidence type="ECO:0000313" key="2">
    <source>
        <dbReference type="EMBL" id="PTB79736.1"/>
    </source>
</evidence>
<dbReference type="PANTHER" id="PTHR42085:SF4">
    <property type="entry name" value="F-BOX DOMAIN-CONTAINING PROTEIN"/>
    <property type="match status" value="1"/>
</dbReference>
<sequence>MNHLAYFEALRHNLPKDAPTTPSTQTKSSPTSSSSSTPKVGFMSLPLELRFQIYTHLLTIPPPPSSSSSSSSKPQPPSHAALSATSPSPHEPSHIHPAILLTNRQINWEATPFLYSANIFIAHPSLLTTFPRLRNWYPPLREAKTLTPLIRRFHIQVRLDLPLPFDREKARDAFSGLDELSIDAVQAMFLGVDCTNLAVFELVRGVKRVSIGGSTTGFEGYIAWLVGAMTCPVGTEVAPYEPVCESPWAHLWSGHTNLVRSSAVQAEKVA</sequence>
<proteinExistence type="predicted"/>